<dbReference type="EMBL" id="CP093547">
    <property type="protein sequence ID" value="UNP28028.1"/>
    <property type="molecule type" value="Genomic_DNA"/>
</dbReference>
<dbReference type="InterPro" id="IPR050097">
    <property type="entry name" value="Ferredoxin-NADP_redctase_2"/>
</dbReference>
<proteinExistence type="predicted"/>
<gene>
    <name evidence="4" type="ORF">MOV92_16165</name>
</gene>
<organism evidence="4 5">
    <name type="scientific">Lysobacter gummosus</name>
    <dbReference type="NCBI Taxonomy" id="262324"/>
    <lineage>
        <taxon>Bacteria</taxon>
        <taxon>Pseudomonadati</taxon>
        <taxon>Pseudomonadota</taxon>
        <taxon>Gammaproteobacteria</taxon>
        <taxon>Lysobacterales</taxon>
        <taxon>Lysobacteraceae</taxon>
        <taxon>Lysobacter</taxon>
    </lineage>
</organism>
<keyword evidence="1" id="KW-0285">Flavoprotein</keyword>
<dbReference type="Gene3D" id="3.50.50.60">
    <property type="entry name" value="FAD/NAD(P)-binding domain"/>
    <property type="match status" value="2"/>
</dbReference>
<dbReference type="PRINTS" id="PR00368">
    <property type="entry name" value="FADPNR"/>
</dbReference>
<dbReference type="PRINTS" id="PR00469">
    <property type="entry name" value="PNDRDTASEII"/>
</dbReference>
<keyword evidence="2" id="KW-0560">Oxidoreductase</keyword>
<dbReference type="Proteomes" id="UP000829194">
    <property type="component" value="Chromosome"/>
</dbReference>
<name>A0ABY3XDG9_9GAMM</name>
<evidence type="ECO:0000259" key="3">
    <source>
        <dbReference type="Pfam" id="PF07992"/>
    </source>
</evidence>
<evidence type="ECO:0000256" key="1">
    <source>
        <dbReference type="ARBA" id="ARBA00022630"/>
    </source>
</evidence>
<protein>
    <submittedName>
        <fullName evidence="4">NAD(P)/FAD-dependent oxidoreductase</fullName>
    </submittedName>
</protein>
<accession>A0ABY3XDG9</accession>
<evidence type="ECO:0000256" key="2">
    <source>
        <dbReference type="ARBA" id="ARBA00023002"/>
    </source>
</evidence>
<dbReference type="InterPro" id="IPR036188">
    <property type="entry name" value="FAD/NAD-bd_sf"/>
</dbReference>
<dbReference type="InterPro" id="IPR023753">
    <property type="entry name" value="FAD/NAD-binding_dom"/>
</dbReference>
<evidence type="ECO:0000313" key="5">
    <source>
        <dbReference type="Proteomes" id="UP000829194"/>
    </source>
</evidence>
<dbReference type="SUPFAM" id="SSF51905">
    <property type="entry name" value="FAD/NAD(P)-binding domain"/>
    <property type="match status" value="1"/>
</dbReference>
<dbReference type="RefSeq" id="WP_057943683.1">
    <property type="nucleotide sequence ID" value="NZ_CP011131.1"/>
</dbReference>
<dbReference type="PANTHER" id="PTHR48105">
    <property type="entry name" value="THIOREDOXIN REDUCTASE 1-RELATED-RELATED"/>
    <property type="match status" value="1"/>
</dbReference>
<evidence type="ECO:0000313" key="4">
    <source>
        <dbReference type="EMBL" id="UNP28028.1"/>
    </source>
</evidence>
<sequence>MQYDVIIVGGSYAGLAAAMPLARARRKILVVDAGQRRNRFAGHSHGFLTQDGTQAAAIAAKGREQLLAYRTVGWLDGKVAGAQRHENGFRLDMEGMPPLEARRLVLATGVVDRLPPVPGLAERWGTHVFHCPYCHGYELNQGPIGVLATSPMSMHLALLLPDWGPTTLFLNDAFEPDAEQLEKLQARGVRLERSRIERIEGSLDLVLHDGRIANLDGLFTLTTPDVASPIAAMLGCEFDEGPMGRTIRTDAMKATTVQGVFACGDAARPGGSLPLAVGDGTIAGAAAHQSLIFGGY</sequence>
<reference evidence="4 5" key="1">
    <citation type="submission" date="2022-03" db="EMBL/GenBank/DDBJ databases">
        <title>Complete genome sequence of Lysobacter capsici VKM B-2533 and Lysobacter gummosus 10.1.1, promising sources of lytic agents.</title>
        <authorList>
            <person name="Tarlachkov S.V."/>
            <person name="Kudryakova I.V."/>
            <person name="Afoshin A.S."/>
            <person name="Leontyevskaya E.A."/>
            <person name="Leontyevskaya N.V."/>
        </authorList>
    </citation>
    <scope>NUCLEOTIDE SEQUENCE [LARGE SCALE GENOMIC DNA]</scope>
    <source>
        <strain evidence="4 5">10.1.1</strain>
    </source>
</reference>
<feature type="domain" description="FAD/NAD(P)-binding" evidence="3">
    <location>
        <begin position="3"/>
        <end position="271"/>
    </location>
</feature>
<dbReference type="Pfam" id="PF07992">
    <property type="entry name" value="Pyr_redox_2"/>
    <property type="match status" value="1"/>
</dbReference>
<keyword evidence="5" id="KW-1185">Reference proteome</keyword>